<dbReference type="EMBL" id="LXQA010138110">
    <property type="protein sequence ID" value="MCI23827.1"/>
    <property type="molecule type" value="Genomic_DNA"/>
</dbReference>
<evidence type="ECO:0000313" key="3">
    <source>
        <dbReference type="Proteomes" id="UP000265520"/>
    </source>
</evidence>
<evidence type="ECO:0000313" key="2">
    <source>
        <dbReference type="EMBL" id="MCI23827.1"/>
    </source>
</evidence>
<reference evidence="2 3" key="1">
    <citation type="journal article" date="2018" name="Front. Plant Sci.">
        <title>Red Clover (Trifolium pratense) and Zigzag Clover (T. medium) - A Picture of Genomic Similarities and Differences.</title>
        <authorList>
            <person name="Dluhosova J."/>
            <person name="Istvanek J."/>
            <person name="Nedelnik J."/>
            <person name="Repkova J."/>
        </authorList>
    </citation>
    <scope>NUCLEOTIDE SEQUENCE [LARGE SCALE GENOMIC DNA]</scope>
    <source>
        <strain evidence="3">cv. 10/8</strain>
        <tissue evidence="2">Leaf</tissue>
    </source>
</reference>
<name>A0A392QIU0_9FABA</name>
<protein>
    <submittedName>
        <fullName evidence="2">Uncharacterized protein</fullName>
    </submittedName>
</protein>
<evidence type="ECO:0000256" key="1">
    <source>
        <dbReference type="SAM" id="MobiDB-lite"/>
    </source>
</evidence>
<proteinExistence type="predicted"/>
<feature type="region of interest" description="Disordered" evidence="1">
    <location>
        <begin position="1"/>
        <end position="40"/>
    </location>
</feature>
<comment type="caution">
    <text evidence="2">The sequence shown here is derived from an EMBL/GenBank/DDBJ whole genome shotgun (WGS) entry which is preliminary data.</text>
</comment>
<dbReference type="AlphaFoldDB" id="A0A392QIU0"/>
<keyword evidence="3" id="KW-1185">Reference proteome</keyword>
<feature type="non-terminal residue" evidence="2">
    <location>
        <position position="1"/>
    </location>
</feature>
<organism evidence="2 3">
    <name type="scientific">Trifolium medium</name>
    <dbReference type="NCBI Taxonomy" id="97028"/>
    <lineage>
        <taxon>Eukaryota</taxon>
        <taxon>Viridiplantae</taxon>
        <taxon>Streptophyta</taxon>
        <taxon>Embryophyta</taxon>
        <taxon>Tracheophyta</taxon>
        <taxon>Spermatophyta</taxon>
        <taxon>Magnoliopsida</taxon>
        <taxon>eudicotyledons</taxon>
        <taxon>Gunneridae</taxon>
        <taxon>Pentapetalae</taxon>
        <taxon>rosids</taxon>
        <taxon>fabids</taxon>
        <taxon>Fabales</taxon>
        <taxon>Fabaceae</taxon>
        <taxon>Papilionoideae</taxon>
        <taxon>50 kb inversion clade</taxon>
        <taxon>NPAAA clade</taxon>
        <taxon>Hologalegina</taxon>
        <taxon>IRL clade</taxon>
        <taxon>Trifolieae</taxon>
        <taxon>Trifolium</taxon>
    </lineage>
</organism>
<accession>A0A392QIU0</accession>
<sequence>VRKNKASPSPVAAVQPVQASPSPAVMDASASTKRDRPEDTHDVVVALKPPESKGKCNSPNPKVIII</sequence>
<dbReference type="Proteomes" id="UP000265520">
    <property type="component" value="Unassembled WGS sequence"/>
</dbReference>